<accession>A0ABR9IU46</accession>
<reference evidence="2 3" key="1">
    <citation type="submission" date="2020-10" db="EMBL/GenBank/DDBJ databases">
        <title>Sequencing the genomes of 1000 actinobacteria strains.</title>
        <authorList>
            <person name="Klenk H.-P."/>
        </authorList>
    </citation>
    <scope>NUCLEOTIDE SEQUENCE [LARGE SCALE GENOMIC DNA]</scope>
    <source>
        <strain evidence="2 3">DSM 7307</strain>
    </source>
</reference>
<protein>
    <recommendedName>
        <fullName evidence="4">Porin</fullName>
    </recommendedName>
</protein>
<feature type="signal peptide" evidence="1">
    <location>
        <begin position="1"/>
        <end position="18"/>
    </location>
</feature>
<feature type="chain" id="PRO_5045282731" description="Porin" evidence="1">
    <location>
        <begin position="19"/>
        <end position="36"/>
    </location>
</feature>
<proteinExistence type="predicted"/>
<keyword evidence="1" id="KW-0732">Signal</keyword>
<evidence type="ECO:0008006" key="4">
    <source>
        <dbReference type="Google" id="ProtNLM"/>
    </source>
</evidence>
<evidence type="ECO:0000256" key="1">
    <source>
        <dbReference type="SAM" id="SignalP"/>
    </source>
</evidence>
<evidence type="ECO:0000313" key="2">
    <source>
        <dbReference type="EMBL" id="MBE1506724.1"/>
    </source>
</evidence>
<dbReference type="EMBL" id="JADBEC010000001">
    <property type="protein sequence ID" value="MBE1506724.1"/>
    <property type="molecule type" value="Genomic_DNA"/>
</dbReference>
<keyword evidence="3" id="KW-1185">Reference proteome</keyword>
<organism evidence="2 3">
    <name type="scientific">Rhizobium viscosum</name>
    <name type="common">Arthrobacter viscosus</name>
    <dbReference type="NCBI Taxonomy" id="1673"/>
    <lineage>
        <taxon>Bacteria</taxon>
        <taxon>Pseudomonadati</taxon>
        <taxon>Pseudomonadota</taxon>
        <taxon>Alphaproteobacteria</taxon>
        <taxon>Hyphomicrobiales</taxon>
        <taxon>Rhizobiaceae</taxon>
        <taxon>Rhizobium/Agrobacterium group</taxon>
        <taxon>Rhizobium</taxon>
    </lineage>
</organism>
<comment type="caution">
    <text evidence="2">The sequence shown here is derived from an EMBL/GenBank/DDBJ whole genome shotgun (WGS) entry which is preliminary data.</text>
</comment>
<evidence type="ECO:0000313" key="3">
    <source>
        <dbReference type="Proteomes" id="UP000620262"/>
    </source>
</evidence>
<sequence length="36" mass="3586">MRIFVLLIAIGLSVSTFAVVPPAAVAGPCDPSVGNC</sequence>
<name>A0ABR9IU46_RHIVS</name>
<gene>
    <name evidence="2" type="ORF">H4W29_003905</name>
</gene>
<dbReference type="Proteomes" id="UP000620262">
    <property type="component" value="Unassembled WGS sequence"/>
</dbReference>